<feature type="domain" description="Spore germination GerAC-like C-terminal" evidence="9">
    <location>
        <begin position="195"/>
        <end position="360"/>
    </location>
</feature>
<dbReference type="EMBL" id="CP000557">
    <property type="protein sequence ID" value="ABO66239.1"/>
    <property type="molecule type" value="Genomic_DNA"/>
</dbReference>
<protein>
    <submittedName>
        <fullName evidence="11">Spore germination protein GerC family</fullName>
    </submittedName>
</protein>
<dbReference type="InterPro" id="IPR038501">
    <property type="entry name" value="Spore_GerAC_C_sf"/>
</dbReference>
<name>A4ILN5_GEOTN</name>
<dbReference type="PROSITE" id="PS51257">
    <property type="entry name" value="PROKAR_LIPOPROTEIN"/>
    <property type="match status" value="1"/>
</dbReference>
<organism evidence="11 12">
    <name type="scientific">Geobacillus thermodenitrificans (strain NG80-2)</name>
    <dbReference type="NCBI Taxonomy" id="420246"/>
    <lineage>
        <taxon>Bacteria</taxon>
        <taxon>Bacillati</taxon>
        <taxon>Bacillota</taxon>
        <taxon>Bacilli</taxon>
        <taxon>Bacillales</taxon>
        <taxon>Anoxybacillaceae</taxon>
        <taxon>Geobacillus</taxon>
    </lineage>
</organism>
<keyword evidence="3" id="KW-0309">Germination</keyword>
<comment type="similarity">
    <text evidence="2">Belongs to the GerABKC lipoprotein family.</text>
</comment>
<dbReference type="InterPro" id="IPR008844">
    <property type="entry name" value="Spore_GerAC-like"/>
</dbReference>
<evidence type="ECO:0000313" key="12">
    <source>
        <dbReference type="Proteomes" id="UP000001578"/>
    </source>
</evidence>
<feature type="domain" description="Spore germination protein N-terminal" evidence="10">
    <location>
        <begin position="22"/>
        <end position="186"/>
    </location>
</feature>
<dbReference type="InterPro" id="IPR057336">
    <property type="entry name" value="GerAC_N"/>
</dbReference>
<proteinExistence type="inferred from homology"/>
<dbReference type="PANTHER" id="PTHR35789:SF1">
    <property type="entry name" value="SPORE GERMINATION PROTEIN B3"/>
    <property type="match status" value="1"/>
</dbReference>
<evidence type="ECO:0000256" key="8">
    <source>
        <dbReference type="SAM" id="SignalP"/>
    </source>
</evidence>
<feature type="signal peptide" evidence="8">
    <location>
        <begin position="1"/>
        <end position="22"/>
    </location>
</feature>
<keyword evidence="6" id="KW-0564">Palmitate</keyword>
<evidence type="ECO:0000313" key="11">
    <source>
        <dbReference type="EMBL" id="ABO66239.1"/>
    </source>
</evidence>
<reference evidence="11 12" key="1">
    <citation type="journal article" date="2007" name="Proc. Natl. Acad. Sci. U.S.A.">
        <title>Genome and proteome of long-chain alkane degrading Geobacillus thermodenitrificans NG80-2 isolated from a deep-subsurface oil reservoir.</title>
        <authorList>
            <person name="Feng L."/>
            <person name="Wang W."/>
            <person name="Cheng J."/>
            <person name="Ren Y."/>
            <person name="Zhao G."/>
            <person name="Gao C."/>
            <person name="Tang Y."/>
            <person name="Liu X."/>
            <person name="Han W."/>
            <person name="Peng X."/>
            <person name="Liu R."/>
            <person name="Wang L."/>
        </authorList>
    </citation>
    <scope>NUCLEOTIDE SEQUENCE [LARGE SCALE GENOMIC DNA]</scope>
    <source>
        <strain evidence="11 12">NG80-2</strain>
    </source>
</reference>
<evidence type="ECO:0000256" key="6">
    <source>
        <dbReference type="ARBA" id="ARBA00023139"/>
    </source>
</evidence>
<evidence type="ECO:0000256" key="2">
    <source>
        <dbReference type="ARBA" id="ARBA00007886"/>
    </source>
</evidence>
<keyword evidence="7" id="KW-0449">Lipoprotein</keyword>
<feature type="chain" id="PRO_5038638587" evidence="8">
    <location>
        <begin position="23"/>
        <end position="363"/>
    </location>
</feature>
<dbReference type="InterPro" id="IPR046953">
    <property type="entry name" value="Spore_GerAC-like_C"/>
</dbReference>
<dbReference type="KEGG" id="gtn:GTNG_0861"/>
<evidence type="ECO:0000256" key="5">
    <source>
        <dbReference type="ARBA" id="ARBA00023136"/>
    </source>
</evidence>
<dbReference type="Proteomes" id="UP000001578">
    <property type="component" value="Chromosome"/>
</dbReference>
<dbReference type="eggNOG" id="ENOG502ZC2A">
    <property type="taxonomic scope" value="Bacteria"/>
</dbReference>
<dbReference type="AlphaFoldDB" id="A4ILN5"/>
<comment type="subcellular location">
    <subcellularLocation>
        <location evidence="1">Membrane</location>
        <topology evidence="1">Lipid-anchor</topology>
    </subcellularLocation>
</comment>
<evidence type="ECO:0000256" key="4">
    <source>
        <dbReference type="ARBA" id="ARBA00022729"/>
    </source>
</evidence>
<dbReference type="Gene3D" id="3.30.300.210">
    <property type="entry name" value="Nutrient germinant receptor protein C, domain 3"/>
    <property type="match status" value="1"/>
</dbReference>
<dbReference type="GO" id="GO:0009847">
    <property type="term" value="P:spore germination"/>
    <property type="evidence" value="ECO:0007669"/>
    <property type="project" value="InterPro"/>
</dbReference>
<evidence type="ECO:0000256" key="7">
    <source>
        <dbReference type="ARBA" id="ARBA00023288"/>
    </source>
</evidence>
<dbReference type="Pfam" id="PF05504">
    <property type="entry name" value="Spore_GerAC"/>
    <property type="match status" value="1"/>
</dbReference>
<accession>A4ILN5</accession>
<gene>
    <name evidence="11" type="ordered locus">GTNG_0861</name>
</gene>
<sequence>MGMKRWLACLLGLLLLGGCAKSRPIDQIQIIQQMGYDFKDDQYIGTAVYPTFKQGPMTKPNMLTTSSPTVYDLIPRLSAKSALPIEEGQLRLILFGKQFAERGIEQITHSLARNNKVGSHLFLGVAEGSAKELLDITAKTTLSDTLYLPNLIKQNEQSMNLPKTNLHLFLYRYFSPGSDPFLPYFEKKGGFVKLEGVALFRDGRYVGHVDLRDSFLMKILLGETKNGVYQLKVGERGKQGEDRVMLQNLWAKPTYKWRRDGDRHVLDVFVHIHASVRDYPSWLDEPGANLFTDVKKKMEKELEQDMRRLFHYFQEKRIDPMGIGDFVRSVTRRWDRESFYREYPDLDIRPHVTVDIIHTGIGE</sequence>
<keyword evidence="4 8" id="KW-0732">Signal</keyword>
<dbReference type="PANTHER" id="PTHR35789">
    <property type="entry name" value="SPORE GERMINATION PROTEIN B3"/>
    <property type="match status" value="1"/>
</dbReference>
<dbReference type="Pfam" id="PF25198">
    <property type="entry name" value="Spore_GerAC_N"/>
    <property type="match status" value="1"/>
</dbReference>
<evidence type="ECO:0000256" key="1">
    <source>
        <dbReference type="ARBA" id="ARBA00004635"/>
    </source>
</evidence>
<evidence type="ECO:0000259" key="10">
    <source>
        <dbReference type="Pfam" id="PF25198"/>
    </source>
</evidence>
<evidence type="ECO:0000256" key="3">
    <source>
        <dbReference type="ARBA" id="ARBA00022544"/>
    </source>
</evidence>
<evidence type="ECO:0000259" key="9">
    <source>
        <dbReference type="Pfam" id="PF05504"/>
    </source>
</evidence>
<dbReference type="NCBIfam" id="TIGR02887">
    <property type="entry name" value="spore_ger_x_C"/>
    <property type="match status" value="1"/>
</dbReference>
<dbReference type="GO" id="GO:0016020">
    <property type="term" value="C:membrane"/>
    <property type="evidence" value="ECO:0007669"/>
    <property type="project" value="UniProtKB-SubCell"/>
</dbReference>
<dbReference type="HOGENOM" id="CLU_051140_3_0_9"/>
<keyword evidence="5" id="KW-0472">Membrane</keyword>